<dbReference type="PROSITE" id="PS50968">
    <property type="entry name" value="BIOTINYL_LIPOYL"/>
    <property type="match status" value="1"/>
</dbReference>
<comment type="subunit">
    <text evidence="3">The glycine cleavage system is composed of four proteins: P, T, L and H.</text>
</comment>
<dbReference type="PANTHER" id="PTHR11715">
    <property type="entry name" value="GLYCINE CLEAVAGE SYSTEM H PROTEIN"/>
    <property type="match status" value="1"/>
</dbReference>
<evidence type="ECO:0000256" key="3">
    <source>
        <dbReference type="HAMAP-Rule" id="MF_00272"/>
    </source>
</evidence>
<dbReference type="EMBL" id="DRGN01000007">
    <property type="protein sequence ID" value="HET98855.1"/>
    <property type="molecule type" value="Genomic_DNA"/>
</dbReference>
<proteinExistence type="inferred from homology"/>
<feature type="modified residue" description="N6-lipoyllysine" evidence="3 4">
    <location>
        <position position="64"/>
    </location>
</feature>
<dbReference type="InterPro" id="IPR000089">
    <property type="entry name" value="Biotin_lipoyl"/>
</dbReference>
<dbReference type="AlphaFoldDB" id="A0A9C9NC86"/>
<dbReference type="GO" id="GO:0009249">
    <property type="term" value="P:protein lipoylation"/>
    <property type="evidence" value="ECO:0007669"/>
    <property type="project" value="TreeGrafter"/>
</dbReference>
<dbReference type="InterPro" id="IPR002930">
    <property type="entry name" value="GCV_H"/>
</dbReference>
<dbReference type="NCBIfam" id="NF002270">
    <property type="entry name" value="PRK01202.1"/>
    <property type="match status" value="1"/>
</dbReference>
<evidence type="ECO:0000259" key="5">
    <source>
        <dbReference type="PROSITE" id="PS50968"/>
    </source>
</evidence>
<evidence type="ECO:0000313" key="7">
    <source>
        <dbReference type="Proteomes" id="UP000885680"/>
    </source>
</evidence>
<comment type="function">
    <text evidence="3">The glycine cleavage system catalyzes the degradation of glycine. The H protein shuttles the methylamine group of glycine from the P protein to the T protein.</text>
</comment>
<dbReference type="InterPro" id="IPR017453">
    <property type="entry name" value="GCV_H_sub"/>
</dbReference>
<dbReference type="GO" id="GO:0019464">
    <property type="term" value="P:glycine decarboxylation via glycine cleavage system"/>
    <property type="evidence" value="ECO:0007669"/>
    <property type="project" value="UniProtKB-UniRule"/>
</dbReference>
<comment type="similarity">
    <text evidence="1 3">Belongs to the GcvH family.</text>
</comment>
<evidence type="ECO:0000256" key="2">
    <source>
        <dbReference type="ARBA" id="ARBA00022823"/>
    </source>
</evidence>
<dbReference type="InterPro" id="IPR011053">
    <property type="entry name" value="Single_hybrid_motif"/>
</dbReference>
<gene>
    <name evidence="3 6" type="primary">gcvH</name>
    <name evidence="6" type="ORF">ENH89_00475</name>
</gene>
<name>A0A9C9NC86_9HYPH</name>
<dbReference type="InterPro" id="IPR033753">
    <property type="entry name" value="GCV_H/Fam206"/>
</dbReference>
<dbReference type="Pfam" id="PF01597">
    <property type="entry name" value="GCV_H"/>
    <property type="match status" value="1"/>
</dbReference>
<keyword evidence="2 3" id="KW-0450">Lipoyl</keyword>
<evidence type="ECO:0000256" key="1">
    <source>
        <dbReference type="ARBA" id="ARBA00009249"/>
    </source>
</evidence>
<dbReference type="SUPFAM" id="SSF51230">
    <property type="entry name" value="Single hybrid motif"/>
    <property type="match status" value="1"/>
</dbReference>
<organism evidence="6 7">
    <name type="scientific">Aurantimonas coralicida</name>
    <dbReference type="NCBI Taxonomy" id="182270"/>
    <lineage>
        <taxon>Bacteria</taxon>
        <taxon>Pseudomonadati</taxon>
        <taxon>Pseudomonadota</taxon>
        <taxon>Alphaproteobacteria</taxon>
        <taxon>Hyphomicrobiales</taxon>
        <taxon>Aurantimonadaceae</taxon>
        <taxon>Aurantimonas</taxon>
    </lineage>
</organism>
<comment type="cofactor">
    <cofactor evidence="3">
        <name>(R)-lipoate</name>
        <dbReference type="ChEBI" id="CHEBI:83088"/>
    </cofactor>
    <text evidence="3">Binds 1 lipoyl cofactor covalently.</text>
</comment>
<accession>A0A9C9NC86</accession>
<evidence type="ECO:0000256" key="4">
    <source>
        <dbReference type="PIRSR" id="PIRSR617453-50"/>
    </source>
</evidence>
<dbReference type="CDD" id="cd06848">
    <property type="entry name" value="GCS_H"/>
    <property type="match status" value="1"/>
</dbReference>
<evidence type="ECO:0000313" key="6">
    <source>
        <dbReference type="EMBL" id="HET98855.1"/>
    </source>
</evidence>
<dbReference type="InterPro" id="IPR003016">
    <property type="entry name" value="2-oxoA_DH_lipoyl-BS"/>
</dbReference>
<feature type="domain" description="Lipoyl-binding" evidence="5">
    <location>
        <begin position="23"/>
        <end position="105"/>
    </location>
</feature>
<dbReference type="PANTHER" id="PTHR11715:SF3">
    <property type="entry name" value="GLYCINE CLEAVAGE SYSTEM H PROTEIN-RELATED"/>
    <property type="match status" value="1"/>
</dbReference>
<dbReference type="PROSITE" id="PS00189">
    <property type="entry name" value="LIPOYL"/>
    <property type="match status" value="1"/>
</dbReference>
<protein>
    <recommendedName>
        <fullName evidence="3">Glycine cleavage system H protein</fullName>
    </recommendedName>
</protein>
<dbReference type="HAMAP" id="MF_00272">
    <property type="entry name" value="GcvH"/>
    <property type="match status" value="1"/>
</dbReference>
<sequence length="131" mass="14226">MMNIPDDLNYTEQHEWVRFADGVATVGISDFAQDAFGDLVFVDLPPLDKEFVRGDEVIAMESTKAAASVYAPVSGKVVEVNERLVDDPGLVNSDCYGEGWMFKLAAPDPAGLDDLMDAAGYEAFLTGLEED</sequence>
<dbReference type="Gene3D" id="2.40.50.100">
    <property type="match status" value="1"/>
</dbReference>
<dbReference type="GO" id="GO:0005960">
    <property type="term" value="C:glycine cleavage complex"/>
    <property type="evidence" value="ECO:0007669"/>
    <property type="project" value="InterPro"/>
</dbReference>
<reference evidence="6" key="1">
    <citation type="journal article" date="2020" name="mSystems">
        <title>Genome- and Community-Level Interaction Insights into Carbon Utilization and Element Cycling Functions of Hydrothermarchaeota in Hydrothermal Sediment.</title>
        <authorList>
            <person name="Zhou Z."/>
            <person name="Liu Y."/>
            <person name="Xu W."/>
            <person name="Pan J."/>
            <person name="Luo Z.H."/>
            <person name="Li M."/>
        </authorList>
    </citation>
    <scope>NUCLEOTIDE SEQUENCE</scope>
    <source>
        <strain evidence="6">HyVt-347</strain>
    </source>
</reference>
<dbReference type="NCBIfam" id="TIGR00527">
    <property type="entry name" value="gcvH"/>
    <property type="match status" value="1"/>
</dbReference>
<comment type="caution">
    <text evidence="6">The sequence shown here is derived from an EMBL/GenBank/DDBJ whole genome shotgun (WGS) entry which is preliminary data.</text>
</comment>
<dbReference type="GO" id="GO:0005829">
    <property type="term" value="C:cytosol"/>
    <property type="evidence" value="ECO:0007669"/>
    <property type="project" value="TreeGrafter"/>
</dbReference>
<dbReference type="Proteomes" id="UP000885680">
    <property type="component" value="Unassembled WGS sequence"/>
</dbReference>